<organism evidence="1 2">
    <name type="scientific">Chryseobacterium wanjuense</name>
    <dbReference type="NCBI Taxonomy" id="356305"/>
    <lineage>
        <taxon>Bacteria</taxon>
        <taxon>Pseudomonadati</taxon>
        <taxon>Bacteroidota</taxon>
        <taxon>Flavobacteriia</taxon>
        <taxon>Flavobacteriales</taxon>
        <taxon>Weeksellaceae</taxon>
        <taxon>Chryseobacterium group</taxon>
        <taxon>Chryseobacterium</taxon>
    </lineage>
</organism>
<dbReference type="AlphaFoldDB" id="A0A1I0S3R0"/>
<keyword evidence="2" id="KW-1185">Reference proteome</keyword>
<evidence type="ECO:0000313" key="2">
    <source>
        <dbReference type="Proteomes" id="UP000199469"/>
    </source>
</evidence>
<accession>A0A1I0S3R0</accession>
<proteinExistence type="predicted"/>
<dbReference type="RefSeq" id="WP_089796113.1">
    <property type="nucleotide sequence ID" value="NZ_FOIU01000006.1"/>
</dbReference>
<name>A0A1I0S3R0_9FLAO</name>
<reference evidence="2" key="1">
    <citation type="submission" date="2016-10" db="EMBL/GenBank/DDBJ databases">
        <authorList>
            <person name="Varghese N."/>
            <person name="Submissions S."/>
        </authorList>
    </citation>
    <scope>NUCLEOTIDE SEQUENCE [LARGE SCALE GENOMIC DNA]</scope>
    <source>
        <strain evidence="2">DSM 17724</strain>
    </source>
</reference>
<evidence type="ECO:0000313" key="1">
    <source>
        <dbReference type="EMBL" id="SEW49441.1"/>
    </source>
</evidence>
<protein>
    <submittedName>
        <fullName evidence="1">Uncharacterized protein</fullName>
    </submittedName>
</protein>
<dbReference type="Proteomes" id="UP000199469">
    <property type="component" value="Unassembled WGS sequence"/>
</dbReference>
<gene>
    <name evidence="1" type="ORF">SAMN05421841_4166</name>
</gene>
<sequence length="253" mass="27802">MKKLSIVLLTACSMLAFGQKISDYKYISLPAKFETFKEDFGLSELFTKTLRGKNYTVIPADKLQWPAEAKDNPCNVLMGDVKDDSGFLRNKVLVQFKDCNDKVVSSIKGASSIKDFKEGFQDALKQTFVSISPANPVNQPGGTKIQETVATTQVTTQSTVTNTSSSAPDNSALKFSNGKIDLQKIQIDNSQFILVNSNSSSPFATFKATTKSDVFRVKLQNGDSTLGYYENGNIVIEIPQSNGEFAKEVFLKK</sequence>
<dbReference type="OrthoDB" id="1274006at2"/>
<dbReference type="STRING" id="356305.SAMN05421841_4166"/>
<dbReference type="EMBL" id="FOIU01000006">
    <property type="protein sequence ID" value="SEW49441.1"/>
    <property type="molecule type" value="Genomic_DNA"/>
</dbReference>